<dbReference type="Proteomes" id="UP000823851">
    <property type="component" value="Unassembled WGS sequence"/>
</dbReference>
<evidence type="ECO:0000256" key="3">
    <source>
        <dbReference type="ARBA" id="ARBA00022448"/>
    </source>
</evidence>
<evidence type="ECO:0000256" key="5">
    <source>
        <dbReference type="ARBA" id="ARBA00022692"/>
    </source>
</evidence>
<dbReference type="GO" id="GO:0005886">
    <property type="term" value="C:plasma membrane"/>
    <property type="evidence" value="ECO:0007669"/>
    <property type="project" value="UniProtKB-SubCell"/>
</dbReference>
<sequence>SSQAKRILRAYLKEKTVREIGRVIRTADDTFSSFIIGQCTEAVILGTLCALGMLVFDFPYAVMIGSFIGVTALIPIVGAYLGAGLGAFMILTVDPLKALLFLIFIVVLQQLEGNLIYPRVVGSSIGLPGMWVLAAVTVGGGLMGIGGMLLGVPLTATAYKLLRSDVNDRNARKDGRPGPGSVDAAGNGKGR</sequence>
<dbReference type="EMBL" id="DWUW01000018">
    <property type="protein sequence ID" value="HJD30447.1"/>
    <property type="molecule type" value="Genomic_DNA"/>
</dbReference>
<feature type="transmembrane region" description="Helical" evidence="9">
    <location>
        <begin position="129"/>
        <end position="154"/>
    </location>
</feature>
<feature type="non-terminal residue" evidence="10">
    <location>
        <position position="1"/>
    </location>
</feature>
<evidence type="ECO:0000256" key="2">
    <source>
        <dbReference type="ARBA" id="ARBA00009773"/>
    </source>
</evidence>
<feature type="region of interest" description="Disordered" evidence="8">
    <location>
        <begin position="169"/>
        <end position="191"/>
    </location>
</feature>
<feature type="transmembrane region" description="Helical" evidence="9">
    <location>
        <begin position="67"/>
        <end position="91"/>
    </location>
</feature>
<comment type="similarity">
    <text evidence="2">Belongs to the autoinducer-2 exporter (AI-2E) (TC 2.A.86) family.</text>
</comment>
<evidence type="ECO:0000313" key="11">
    <source>
        <dbReference type="Proteomes" id="UP000823851"/>
    </source>
</evidence>
<dbReference type="AlphaFoldDB" id="A0A9D2TYS8"/>
<comment type="caution">
    <text evidence="10">The sequence shown here is derived from an EMBL/GenBank/DDBJ whole genome shotgun (WGS) entry which is preliminary data.</text>
</comment>
<gene>
    <name evidence="10" type="ORF">H9912_00735</name>
</gene>
<evidence type="ECO:0000313" key="10">
    <source>
        <dbReference type="EMBL" id="HJD30447.1"/>
    </source>
</evidence>
<dbReference type="Pfam" id="PF01594">
    <property type="entry name" value="AI-2E_transport"/>
    <property type="match status" value="1"/>
</dbReference>
<proteinExistence type="inferred from homology"/>
<evidence type="ECO:0000256" key="8">
    <source>
        <dbReference type="SAM" id="MobiDB-lite"/>
    </source>
</evidence>
<evidence type="ECO:0000256" key="9">
    <source>
        <dbReference type="SAM" id="Phobius"/>
    </source>
</evidence>
<reference evidence="10" key="2">
    <citation type="submission" date="2021-04" db="EMBL/GenBank/DDBJ databases">
        <authorList>
            <person name="Gilroy R."/>
        </authorList>
    </citation>
    <scope>NUCLEOTIDE SEQUENCE</scope>
    <source>
        <strain evidence="10">ChiHjej8B7-25341</strain>
    </source>
</reference>
<feature type="transmembrane region" description="Helical" evidence="9">
    <location>
        <begin position="42"/>
        <end position="61"/>
    </location>
</feature>
<keyword evidence="4" id="KW-1003">Cell membrane</keyword>
<evidence type="ECO:0000256" key="4">
    <source>
        <dbReference type="ARBA" id="ARBA00022475"/>
    </source>
</evidence>
<keyword evidence="3" id="KW-0813">Transport</keyword>
<keyword evidence="6 9" id="KW-1133">Transmembrane helix</keyword>
<protein>
    <submittedName>
        <fullName evidence="10">AI-2E family transporter</fullName>
    </submittedName>
</protein>
<dbReference type="InterPro" id="IPR002549">
    <property type="entry name" value="AI-2E-like"/>
</dbReference>
<organism evidence="10 11">
    <name type="scientific">Candidatus Eisenbergiella stercorigallinarum</name>
    <dbReference type="NCBI Taxonomy" id="2838557"/>
    <lineage>
        <taxon>Bacteria</taxon>
        <taxon>Bacillati</taxon>
        <taxon>Bacillota</taxon>
        <taxon>Clostridia</taxon>
        <taxon>Lachnospirales</taxon>
        <taxon>Lachnospiraceae</taxon>
        <taxon>Eisenbergiella</taxon>
    </lineage>
</organism>
<evidence type="ECO:0000256" key="6">
    <source>
        <dbReference type="ARBA" id="ARBA00022989"/>
    </source>
</evidence>
<keyword evidence="7 9" id="KW-0472">Membrane</keyword>
<dbReference type="PANTHER" id="PTHR21716">
    <property type="entry name" value="TRANSMEMBRANE PROTEIN"/>
    <property type="match status" value="1"/>
</dbReference>
<dbReference type="GO" id="GO:0055085">
    <property type="term" value="P:transmembrane transport"/>
    <property type="evidence" value="ECO:0007669"/>
    <property type="project" value="TreeGrafter"/>
</dbReference>
<feature type="transmembrane region" description="Helical" evidence="9">
    <location>
        <begin position="98"/>
        <end position="117"/>
    </location>
</feature>
<evidence type="ECO:0000256" key="1">
    <source>
        <dbReference type="ARBA" id="ARBA00004651"/>
    </source>
</evidence>
<dbReference type="PANTHER" id="PTHR21716:SF53">
    <property type="entry name" value="PERMEASE PERM-RELATED"/>
    <property type="match status" value="1"/>
</dbReference>
<evidence type="ECO:0000256" key="7">
    <source>
        <dbReference type="ARBA" id="ARBA00023136"/>
    </source>
</evidence>
<comment type="subcellular location">
    <subcellularLocation>
        <location evidence="1">Cell membrane</location>
        <topology evidence="1">Multi-pass membrane protein</topology>
    </subcellularLocation>
</comment>
<name>A0A9D2TYS8_9FIRM</name>
<reference evidence="10" key="1">
    <citation type="journal article" date="2021" name="PeerJ">
        <title>Extensive microbial diversity within the chicken gut microbiome revealed by metagenomics and culture.</title>
        <authorList>
            <person name="Gilroy R."/>
            <person name="Ravi A."/>
            <person name="Getino M."/>
            <person name="Pursley I."/>
            <person name="Horton D.L."/>
            <person name="Alikhan N.F."/>
            <person name="Baker D."/>
            <person name="Gharbi K."/>
            <person name="Hall N."/>
            <person name="Watson M."/>
            <person name="Adriaenssens E.M."/>
            <person name="Foster-Nyarko E."/>
            <person name="Jarju S."/>
            <person name="Secka A."/>
            <person name="Antonio M."/>
            <person name="Oren A."/>
            <person name="Chaudhuri R.R."/>
            <person name="La Ragione R."/>
            <person name="Hildebrand F."/>
            <person name="Pallen M.J."/>
        </authorList>
    </citation>
    <scope>NUCLEOTIDE SEQUENCE</scope>
    <source>
        <strain evidence="10">ChiHjej8B7-25341</strain>
    </source>
</reference>
<accession>A0A9D2TYS8</accession>
<keyword evidence="5 9" id="KW-0812">Transmembrane</keyword>